<sequence>MLALDKNRMSKRKSEEGTQFVRYVGPLLDALCKLGGSGTPDEGVERITIDFAISDEVQNELLASGELRFRNRVAWTRFYLVCEERNDSSKRGVRSLAEGHKNGVRNHIVAFDLAGGGRSAESAVGPARPIAQAQSAPVKVFRTVGCYGEGAPAASWSANGGGGLLLRP</sequence>
<evidence type="ECO:0000313" key="3">
    <source>
        <dbReference type="Proteomes" id="UP000001660"/>
    </source>
</evidence>
<dbReference type="STRING" id="330214.NIDE3208"/>
<dbReference type="AlphaFoldDB" id="D8PI15"/>
<dbReference type="Proteomes" id="UP000001660">
    <property type="component" value="Chromosome"/>
</dbReference>
<dbReference type="InterPro" id="IPR025745">
    <property type="entry name" value="Mrr-like_N_dom"/>
</dbReference>
<dbReference type="HOGENOM" id="CLU_1583509_0_0_0"/>
<name>D8PI15_9BACT</name>
<organism evidence="2 3">
    <name type="scientific">Nitrospira defluvii</name>
    <dbReference type="NCBI Taxonomy" id="330214"/>
    <lineage>
        <taxon>Bacteria</taxon>
        <taxon>Pseudomonadati</taxon>
        <taxon>Nitrospirota</taxon>
        <taxon>Nitrospiria</taxon>
        <taxon>Nitrospirales</taxon>
        <taxon>Nitrospiraceae</taxon>
        <taxon>Nitrospira</taxon>
    </lineage>
</organism>
<dbReference type="eggNOG" id="COG1715">
    <property type="taxonomic scope" value="Bacteria"/>
</dbReference>
<protein>
    <recommendedName>
        <fullName evidence="1">Restriction system protein Mrr-like N-terminal domain-containing protein</fullName>
    </recommendedName>
</protein>
<evidence type="ECO:0000313" key="2">
    <source>
        <dbReference type="EMBL" id="CBK42902.1"/>
    </source>
</evidence>
<accession>D8PI15</accession>
<proteinExistence type="predicted"/>
<dbReference type="KEGG" id="nde:NIDE3208"/>
<reference evidence="2 3" key="1">
    <citation type="journal article" date="2010" name="Proc. Natl. Acad. Sci. U.S.A.">
        <title>A Nitrospira metagenome illuminates the physiology and evolution of globally important nitrite-oxidizing bacteria.</title>
        <authorList>
            <person name="Lucker S."/>
            <person name="Wagner M."/>
            <person name="Maixner F."/>
            <person name="Pelletier E."/>
            <person name="Koch H."/>
            <person name="Vacherie B."/>
            <person name="Rattei T."/>
            <person name="Sinninghe Damste J."/>
            <person name="Spieck E."/>
            <person name="Le Paslier D."/>
            <person name="Daims H."/>
        </authorList>
    </citation>
    <scope>NUCLEOTIDE SEQUENCE [LARGE SCALE GENOMIC DNA]</scope>
</reference>
<feature type="domain" description="Restriction system protein Mrr-like N-terminal" evidence="1">
    <location>
        <begin position="20"/>
        <end position="104"/>
    </location>
</feature>
<gene>
    <name evidence="2" type="ORF">NIDE3208</name>
</gene>
<dbReference type="EMBL" id="FP929003">
    <property type="protein sequence ID" value="CBK42902.1"/>
    <property type="molecule type" value="Genomic_DNA"/>
</dbReference>
<keyword evidence="3" id="KW-1185">Reference proteome</keyword>
<dbReference type="Pfam" id="PF14338">
    <property type="entry name" value="Mrr_N"/>
    <property type="match status" value="1"/>
</dbReference>
<evidence type="ECO:0000259" key="1">
    <source>
        <dbReference type="Pfam" id="PF14338"/>
    </source>
</evidence>